<dbReference type="EMBL" id="PVBT01000031">
    <property type="protein sequence ID" value="PRD49463.1"/>
    <property type="molecule type" value="Genomic_DNA"/>
</dbReference>
<name>A0A2S9J9J1_9HYPH</name>
<accession>A0A2S9J9J1</accession>
<dbReference type="AlphaFoldDB" id="A0A2S9J9J1"/>
<organism evidence="1 2">
    <name type="scientific">Phyllobacterium myrsinacearum</name>
    <dbReference type="NCBI Taxonomy" id="28101"/>
    <lineage>
        <taxon>Bacteria</taxon>
        <taxon>Pseudomonadati</taxon>
        <taxon>Pseudomonadota</taxon>
        <taxon>Alphaproteobacteria</taxon>
        <taxon>Hyphomicrobiales</taxon>
        <taxon>Phyllobacteriaceae</taxon>
        <taxon>Phyllobacterium</taxon>
    </lineage>
</organism>
<sequence>MQILFQGDSHNEIPIAYGSRWIVITRGPAGHGRDLRVPRAVDQRPHIIITITGPQNKNSSQKRI</sequence>
<comment type="caution">
    <text evidence="1">The sequence shown here is derived from an EMBL/GenBank/DDBJ whole genome shotgun (WGS) entry which is preliminary data.</text>
</comment>
<gene>
    <name evidence="1" type="ORF">C5750_26245</name>
</gene>
<protein>
    <submittedName>
        <fullName evidence="1">Uncharacterized protein</fullName>
    </submittedName>
</protein>
<evidence type="ECO:0000313" key="2">
    <source>
        <dbReference type="Proteomes" id="UP000238563"/>
    </source>
</evidence>
<proteinExistence type="predicted"/>
<keyword evidence="2" id="KW-1185">Reference proteome</keyword>
<dbReference type="Proteomes" id="UP000238563">
    <property type="component" value="Unassembled WGS sequence"/>
</dbReference>
<evidence type="ECO:0000313" key="1">
    <source>
        <dbReference type="EMBL" id="PRD49463.1"/>
    </source>
</evidence>
<reference evidence="1 2" key="1">
    <citation type="submission" date="2018-02" db="EMBL/GenBank/DDBJ databases">
        <title>The draft genome of Phyllobacterium myrsinacearum DSM5892.</title>
        <authorList>
            <person name="Li L."/>
            <person name="Liu L."/>
            <person name="Zhang X."/>
            <person name="Wang T."/>
        </authorList>
    </citation>
    <scope>NUCLEOTIDE SEQUENCE [LARGE SCALE GENOMIC DNA]</scope>
    <source>
        <strain evidence="1 2">DSM 5892</strain>
    </source>
</reference>